<evidence type="ECO:0000256" key="1">
    <source>
        <dbReference type="ARBA" id="ARBA00022729"/>
    </source>
</evidence>
<feature type="non-terminal residue" evidence="3">
    <location>
        <position position="181"/>
    </location>
</feature>
<name>A0A820JRC4_9BILA</name>
<dbReference type="InterPro" id="IPR013517">
    <property type="entry name" value="FG-GAP"/>
</dbReference>
<dbReference type="SUPFAM" id="SSF69318">
    <property type="entry name" value="Integrin alpha N-terminal domain"/>
    <property type="match status" value="1"/>
</dbReference>
<comment type="caution">
    <text evidence="3">The sequence shown here is derived from an EMBL/GenBank/DDBJ whole genome shotgun (WGS) entry which is preliminary data.</text>
</comment>
<dbReference type="Pfam" id="PF13517">
    <property type="entry name" value="FG-GAP_3"/>
    <property type="match status" value="1"/>
</dbReference>
<feature type="transmembrane region" description="Helical" evidence="2">
    <location>
        <begin position="32"/>
        <end position="54"/>
    </location>
</feature>
<keyword evidence="2" id="KW-1133">Transmembrane helix</keyword>
<accession>A0A820JRC4</accession>
<sequence length="181" mass="19863">QVEPEMMTLEPPFEGAHIYPKIPRPFYRKKRFMIPICLLLTLFIAGVIIGVILGTKSKTTKYVCEKPFQLSDPFNTGKYPSSSVLGYFDNDTYLDIAISNSLENSVTLLLGDKEQIFRNTRPATGDAPSSMVVVDLNNDTKIDLVVTTTDDNSVSVLLSLGNGLFLTAVDYDVGAGPYGIT</sequence>
<feature type="non-terminal residue" evidence="3">
    <location>
        <position position="1"/>
    </location>
</feature>
<dbReference type="PANTHER" id="PTHR46580:SF2">
    <property type="entry name" value="MAM DOMAIN-CONTAINING PROTEIN"/>
    <property type="match status" value="1"/>
</dbReference>
<organism evidence="3 4">
    <name type="scientific">Adineta steineri</name>
    <dbReference type="NCBI Taxonomy" id="433720"/>
    <lineage>
        <taxon>Eukaryota</taxon>
        <taxon>Metazoa</taxon>
        <taxon>Spiralia</taxon>
        <taxon>Gnathifera</taxon>
        <taxon>Rotifera</taxon>
        <taxon>Eurotatoria</taxon>
        <taxon>Bdelloidea</taxon>
        <taxon>Adinetida</taxon>
        <taxon>Adinetidae</taxon>
        <taxon>Adineta</taxon>
    </lineage>
</organism>
<keyword evidence="2" id="KW-0812">Transmembrane</keyword>
<proteinExistence type="predicted"/>
<protein>
    <submittedName>
        <fullName evidence="3">Uncharacterized protein</fullName>
    </submittedName>
</protein>
<dbReference type="EMBL" id="CAJOAZ010018996">
    <property type="protein sequence ID" value="CAF4331729.1"/>
    <property type="molecule type" value="Genomic_DNA"/>
</dbReference>
<gene>
    <name evidence="3" type="ORF">OXD698_LOCUS47732</name>
</gene>
<dbReference type="PANTHER" id="PTHR46580">
    <property type="entry name" value="SENSOR KINASE-RELATED"/>
    <property type="match status" value="1"/>
</dbReference>
<keyword evidence="2" id="KW-0472">Membrane</keyword>
<evidence type="ECO:0000313" key="3">
    <source>
        <dbReference type="EMBL" id="CAF4331729.1"/>
    </source>
</evidence>
<dbReference type="InterPro" id="IPR028994">
    <property type="entry name" value="Integrin_alpha_N"/>
</dbReference>
<keyword evidence="1" id="KW-0732">Signal</keyword>
<reference evidence="3" key="1">
    <citation type="submission" date="2021-02" db="EMBL/GenBank/DDBJ databases">
        <authorList>
            <person name="Nowell W R."/>
        </authorList>
    </citation>
    <scope>NUCLEOTIDE SEQUENCE</scope>
</reference>
<dbReference type="Gene3D" id="2.130.10.130">
    <property type="entry name" value="Integrin alpha, N-terminal"/>
    <property type="match status" value="1"/>
</dbReference>
<dbReference type="Proteomes" id="UP000663844">
    <property type="component" value="Unassembled WGS sequence"/>
</dbReference>
<dbReference type="AlphaFoldDB" id="A0A820JRC4"/>
<evidence type="ECO:0000313" key="4">
    <source>
        <dbReference type="Proteomes" id="UP000663844"/>
    </source>
</evidence>
<evidence type="ECO:0000256" key="2">
    <source>
        <dbReference type="SAM" id="Phobius"/>
    </source>
</evidence>